<sequence>MRVDAWRVLTDDDPMQSSSGHQEIVLLMICQLPPPGIIAFDEVAYPYSDKPEGYMHKNIVVRYTSCPAHSYVASTISANSLRLASLHSTKSPTLIRTSLKVTCAKALSFSIHLVRLTRMQYGHSVDILGANDAGKSILLNLVSGVQ</sequence>
<name>A0A0D0AKN4_9AGAM</name>
<reference evidence="1 2" key="1">
    <citation type="submission" date="2014-04" db="EMBL/GenBank/DDBJ databases">
        <authorList>
            <consortium name="DOE Joint Genome Institute"/>
            <person name="Kuo A."/>
            <person name="Ruytinx J."/>
            <person name="Rineau F."/>
            <person name="Colpaert J."/>
            <person name="Kohler A."/>
            <person name="Nagy L.G."/>
            <person name="Floudas D."/>
            <person name="Copeland A."/>
            <person name="Barry K.W."/>
            <person name="Cichocki N."/>
            <person name="Veneault-Fourrey C."/>
            <person name="LaButti K."/>
            <person name="Lindquist E.A."/>
            <person name="Lipzen A."/>
            <person name="Lundell T."/>
            <person name="Morin E."/>
            <person name="Murat C."/>
            <person name="Sun H."/>
            <person name="Tunlid A."/>
            <person name="Henrissat B."/>
            <person name="Grigoriev I.V."/>
            <person name="Hibbett D.S."/>
            <person name="Martin F."/>
            <person name="Nordberg H.P."/>
            <person name="Cantor M.N."/>
            <person name="Hua S.X."/>
        </authorList>
    </citation>
    <scope>NUCLEOTIDE SEQUENCE [LARGE SCALE GENOMIC DNA]</scope>
    <source>
        <strain evidence="1 2">UH-Slu-Lm8-n1</strain>
    </source>
</reference>
<reference evidence="2" key="2">
    <citation type="submission" date="2015-01" db="EMBL/GenBank/DDBJ databases">
        <title>Evolutionary Origins and Diversification of the Mycorrhizal Mutualists.</title>
        <authorList>
            <consortium name="DOE Joint Genome Institute"/>
            <consortium name="Mycorrhizal Genomics Consortium"/>
            <person name="Kohler A."/>
            <person name="Kuo A."/>
            <person name="Nagy L.G."/>
            <person name="Floudas D."/>
            <person name="Copeland A."/>
            <person name="Barry K.W."/>
            <person name="Cichocki N."/>
            <person name="Veneault-Fourrey C."/>
            <person name="LaButti K."/>
            <person name="Lindquist E.A."/>
            <person name="Lipzen A."/>
            <person name="Lundell T."/>
            <person name="Morin E."/>
            <person name="Murat C."/>
            <person name="Riley R."/>
            <person name="Ohm R."/>
            <person name="Sun H."/>
            <person name="Tunlid A."/>
            <person name="Henrissat B."/>
            <person name="Grigoriev I.V."/>
            <person name="Hibbett D.S."/>
            <person name="Martin F."/>
        </authorList>
    </citation>
    <scope>NUCLEOTIDE SEQUENCE [LARGE SCALE GENOMIC DNA]</scope>
    <source>
        <strain evidence="2">UH-Slu-Lm8-n1</strain>
    </source>
</reference>
<dbReference type="AlphaFoldDB" id="A0A0D0AKN4"/>
<keyword evidence="2" id="KW-1185">Reference proteome</keyword>
<dbReference type="EMBL" id="KN836239">
    <property type="protein sequence ID" value="KIK32453.1"/>
    <property type="molecule type" value="Genomic_DNA"/>
</dbReference>
<dbReference type="Proteomes" id="UP000054485">
    <property type="component" value="Unassembled WGS sequence"/>
</dbReference>
<evidence type="ECO:0000313" key="1">
    <source>
        <dbReference type="EMBL" id="KIK32453.1"/>
    </source>
</evidence>
<dbReference type="InParanoid" id="A0A0D0AKN4"/>
<gene>
    <name evidence="1" type="ORF">CY34DRAFT_110967</name>
</gene>
<proteinExistence type="predicted"/>
<protein>
    <submittedName>
        <fullName evidence="1">Unplaced genomic scaffold CY34scaffold_1108, whole genome shotgun sequence</fullName>
    </submittedName>
</protein>
<dbReference type="OrthoDB" id="10460538at2759"/>
<organism evidence="1 2">
    <name type="scientific">Suillus luteus UH-Slu-Lm8-n1</name>
    <dbReference type="NCBI Taxonomy" id="930992"/>
    <lineage>
        <taxon>Eukaryota</taxon>
        <taxon>Fungi</taxon>
        <taxon>Dikarya</taxon>
        <taxon>Basidiomycota</taxon>
        <taxon>Agaricomycotina</taxon>
        <taxon>Agaricomycetes</taxon>
        <taxon>Agaricomycetidae</taxon>
        <taxon>Boletales</taxon>
        <taxon>Suillineae</taxon>
        <taxon>Suillaceae</taxon>
        <taxon>Suillus</taxon>
    </lineage>
</organism>
<dbReference type="HOGENOM" id="CLU_1778682_0_0_1"/>
<evidence type="ECO:0000313" key="2">
    <source>
        <dbReference type="Proteomes" id="UP000054485"/>
    </source>
</evidence>
<accession>A0A0D0AKN4</accession>